<evidence type="ECO:0000256" key="3">
    <source>
        <dbReference type="ARBA" id="ARBA00022475"/>
    </source>
</evidence>
<comment type="subcellular location">
    <subcellularLocation>
        <location evidence="1">Cell membrane</location>
        <topology evidence="1">Multi-pass membrane protein</topology>
    </subcellularLocation>
</comment>
<dbReference type="GO" id="GO:0005886">
    <property type="term" value="C:plasma membrane"/>
    <property type="evidence" value="ECO:0007669"/>
    <property type="project" value="UniProtKB-SubCell"/>
</dbReference>
<evidence type="ECO:0000256" key="5">
    <source>
        <dbReference type="ARBA" id="ARBA00022683"/>
    </source>
</evidence>
<evidence type="ECO:0000313" key="14">
    <source>
        <dbReference type="Proteomes" id="UP000268310"/>
    </source>
</evidence>
<evidence type="ECO:0000256" key="4">
    <source>
        <dbReference type="ARBA" id="ARBA00022597"/>
    </source>
</evidence>
<dbReference type="AlphaFoldDB" id="A0AA37XIT7"/>
<evidence type="ECO:0000256" key="9">
    <source>
        <dbReference type="SAM" id="Phobius"/>
    </source>
</evidence>
<feature type="transmembrane region" description="Helical" evidence="9">
    <location>
        <begin position="222"/>
        <end position="252"/>
    </location>
</feature>
<sequence>MLVQSILLGLVGVFCALDSRLLGRLNFERPLIGSTLVGLVLGDLQTGLVVGASLELMSLGIVNIGAAAPPNMNMASIIAAAFAIFSNANAETALTIAVPISVLGQMLDIVLRTFLSNFSHRADTLIEQGQFAKARRIHIGWGTLLYGLSYFIPIGWGTLLYGLSYFIPIFMAIYFGTDLVQQLVDIIPDWLTDGLGVASKILPAFGFALLLNTMLTNRLVPYLLLGFLITAYSGLDVTGIALFACIVAFIMYEVKFSGNGGNGGNAEEADPLEDDL</sequence>
<proteinExistence type="predicted"/>
<dbReference type="InterPro" id="IPR050303">
    <property type="entry name" value="GatZ_KbaZ_carbometab"/>
</dbReference>
<dbReference type="RefSeq" id="WP_123934195.1">
    <property type="nucleotide sequence ID" value="NZ_BSUW01000001.1"/>
</dbReference>
<dbReference type="GO" id="GO:0009401">
    <property type="term" value="P:phosphoenolpyruvate-dependent sugar phosphotransferase system"/>
    <property type="evidence" value="ECO:0007669"/>
    <property type="project" value="UniProtKB-KW"/>
</dbReference>
<evidence type="ECO:0000313" key="12">
    <source>
        <dbReference type="EMBL" id="GMA73293.1"/>
    </source>
</evidence>
<feature type="transmembrane region" description="Helical" evidence="9">
    <location>
        <begin position="143"/>
        <end position="175"/>
    </location>
</feature>
<keyword evidence="2" id="KW-0813">Transport</keyword>
<evidence type="ECO:0000313" key="10">
    <source>
        <dbReference type="EMBL" id="AYW47190.1"/>
    </source>
</evidence>
<feature type="transmembrane region" description="Helical" evidence="9">
    <location>
        <begin position="195"/>
        <end position="215"/>
    </location>
</feature>
<dbReference type="PROSITE" id="PS51106">
    <property type="entry name" value="PTS_EIIC_TYPE_4"/>
    <property type="match status" value="1"/>
</dbReference>
<dbReference type="KEGG" id="too:C7K38_01665"/>
<dbReference type="Pfam" id="PF03609">
    <property type="entry name" value="EII-Sor"/>
    <property type="match status" value="2"/>
</dbReference>
<organism evidence="11 15">
    <name type="scientific">Tetragenococcus osmophilus</name>
    <dbReference type="NCBI Taxonomy" id="526944"/>
    <lineage>
        <taxon>Bacteria</taxon>
        <taxon>Bacillati</taxon>
        <taxon>Bacillota</taxon>
        <taxon>Bacilli</taxon>
        <taxon>Lactobacillales</taxon>
        <taxon>Enterococcaceae</taxon>
        <taxon>Tetragenococcus</taxon>
    </lineage>
</organism>
<reference evidence="11 15" key="2">
    <citation type="journal article" date="2014" name="Int. J. Syst. Evol. Microbiol.">
        <title>Complete genome sequence of Corynebacterium casei LMG S-19264T (=DSM 44701T), isolated from a smear-ripened cheese.</title>
        <authorList>
            <consortium name="US DOE Joint Genome Institute (JGI-PGF)"/>
            <person name="Walter F."/>
            <person name="Albersmeier A."/>
            <person name="Kalinowski J."/>
            <person name="Ruckert C."/>
        </authorList>
    </citation>
    <scope>NUCLEOTIDE SEQUENCE [LARGE SCALE GENOMIC DNA]</scope>
    <source>
        <strain evidence="11 15">NBRC 114545</strain>
    </source>
</reference>
<gene>
    <name evidence="10" type="ORF">C7K38_01665</name>
    <name evidence="11" type="ORF">GCM10025885_00030</name>
    <name evidence="12" type="ORF">GCM10025885_23420</name>
    <name evidence="13" type="ORF">GCM10025885_24040</name>
</gene>
<feature type="transmembrane region" description="Helical" evidence="9">
    <location>
        <begin position="61"/>
        <end position="86"/>
    </location>
</feature>
<dbReference type="EMBL" id="BSUW01000002">
    <property type="protein sequence ID" value="GMA73355.1"/>
    <property type="molecule type" value="Genomic_DNA"/>
</dbReference>
<protein>
    <submittedName>
        <fullName evidence="10">PTS mannose transporter subunit IICD</fullName>
    </submittedName>
    <submittedName>
        <fullName evidence="11">PTS sugar transporter</fullName>
    </submittedName>
</protein>
<evidence type="ECO:0000256" key="7">
    <source>
        <dbReference type="ARBA" id="ARBA00022989"/>
    </source>
</evidence>
<dbReference type="EMBL" id="BSUW01000001">
    <property type="protein sequence ID" value="GMA73293.1"/>
    <property type="molecule type" value="Genomic_DNA"/>
</dbReference>
<evidence type="ECO:0000313" key="15">
    <source>
        <dbReference type="Proteomes" id="UP001157039"/>
    </source>
</evidence>
<reference evidence="11" key="4">
    <citation type="submission" date="2023-02" db="EMBL/GenBank/DDBJ databases">
        <authorList>
            <person name="Sun Q."/>
            <person name="Mori K."/>
        </authorList>
    </citation>
    <scope>NUCLEOTIDE SEQUENCE</scope>
    <source>
        <strain evidence="11">NBRC 114545</strain>
    </source>
</reference>
<evidence type="ECO:0000256" key="1">
    <source>
        <dbReference type="ARBA" id="ARBA00004651"/>
    </source>
</evidence>
<dbReference type="PANTHER" id="PTHR32502:SF8">
    <property type="entry name" value="N-ACETYLGALACTOSAMINE PERMEASE IIC COMPONENT 1"/>
    <property type="match status" value="1"/>
</dbReference>
<name>A0AA37XIT7_9ENTE</name>
<keyword evidence="3" id="KW-1003">Cell membrane</keyword>
<feature type="transmembrane region" description="Helical" evidence="9">
    <location>
        <begin position="31"/>
        <end position="54"/>
    </location>
</feature>
<evidence type="ECO:0000256" key="6">
    <source>
        <dbReference type="ARBA" id="ARBA00022692"/>
    </source>
</evidence>
<dbReference type="PANTHER" id="PTHR32502">
    <property type="entry name" value="N-ACETYLGALACTOSAMINE PERMEASE II COMPONENT-RELATED"/>
    <property type="match status" value="1"/>
</dbReference>
<evidence type="ECO:0000256" key="2">
    <source>
        <dbReference type="ARBA" id="ARBA00022448"/>
    </source>
</evidence>
<evidence type="ECO:0000313" key="13">
    <source>
        <dbReference type="EMBL" id="GMA73355.1"/>
    </source>
</evidence>
<keyword evidence="4 11" id="KW-0762">Sugar transport</keyword>
<keyword evidence="14" id="KW-1185">Reference proteome</keyword>
<feature type="transmembrane region" description="Helical" evidence="9">
    <location>
        <begin position="92"/>
        <end position="111"/>
    </location>
</feature>
<evidence type="ECO:0000256" key="8">
    <source>
        <dbReference type="ARBA" id="ARBA00023136"/>
    </source>
</evidence>
<keyword evidence="7 9" id="KW-1133">Transmembrane helix</keyword>
<reference evidence="10" key="3">
    <citation type="submission" date="2018-03" db="EMBL/GenBank/DDBJ databases">
        <authorList>
            <person name="Jeon C.O."/>
        </authorList>
    </citation>
    <scope>NUCLEOTIDE SEQUENCE</scope>
    <source>
        <strain evidence="10">JCM 31126</strain>
    </source>
</reference>
<dbReference type="InterPro" id="IPR004700">
    <property type="entry name" value="PTS_IIC_man"/>
</dbReference>
<keyword evidence="8 9" id="KW-0472">Membrane</keyword>
<keyword evidence="6 9" id="KW-0812">Transmembrane</keyword>
<dbReference type="Proteomes" id="UP001157039">
    <property type="component" value="Unassembled WGS sequence"/>
</dbReference>
<dbReference type="EMBL" id="CP027783">
    <property type="protein sequence ID" value="AYW47190.1"/>
    <property type="molecule type" value="Genomic_DNA"/>
</dbReference>
<accession>A0AA37XIT7</accession>
<dbReference type="EMBL" id="BSUW01000001">
    <property type="protein sequence ID" value="GMA70954.1"/>
    <property type="molecule type" value="Genomic_DNA"/>
</dbReference>
<evidence type="ECO:0000313" key="11">
    <source>
        <dbReference type="EMBL" id="GMA70954.1"/>
    </source>
</evidence>
<dbReference type="Proteomes" id="UP000268310">
    <property type="component" value="Chromosome"/>
</dbReference>
<keyword evidence="5" id="KW-0598">Phosphotransferase system</keyword>
<reference evidence="10 14" key="1">
    <citation type="journal article" date="2012" name="Int. J. Syst. Evol. Microbiol.">
        <title>Characterization of Tetragenococcus strains from sugar thick juice reveals a novel species, Tetragenococcus osmophilus sp. nov., and divides Tetragenococcus halophilus into two subspecies, T. halophilus subsp. halophilus subsp. nov. and T. halophilus subsp. flandriensis subsp. nov.</title>
        <authorList>
            <person name="Juste A."/>
            <person name="Van Trappen S."/>
            <person name="Verreth C."/>
            <person name="Cleenwerck I."/>
            <person name="De Vos P."/>
            <person name="Lievens B."/>
            <person name="Willems K.A."/>
        </authorList>
    </citation>
    <scope>NUCLEOTIDE SEQUENCE [LARGE SCALE GENOMIC DNA]</scope>
    <source>
        <strain evidence="10 14">JCM 31126</strain>
    </source>
</reference>